<organism evidence="1 2">
    <name type="scientific">Pseudomonas syringae pv. aceris</name>
    <dbReference type="NCBI Taxonomy" id="199198"/>
    <lineage>
        <taxon>Bacteria</taxon>
        <taxon>Pseudomonadati</taxon>
        <taxon>Pseudomonadota</taxon>
        <taxon>Gammaproteobacteria</taxon>
        <taxon>Pseudomonadales</taxon>
        <taxon>Pseudomonadaceae</taxon>
        <taxon>Pseudomonas</taxon>
        <taxon>Pseudomonas syringae</taxon>
    </lineage>
</organism>
<evidence type="ECO:0000313" key="1">
    <source>
        <dbReference type="EMBL" id="KPW19551.1"/>
    </source>
</evidence>
<comment type="caution">
    <text evidence="1">The sequence shown here is derived from an EMBL/GenBank/DDBJ whole genome shotgun (WGS) entry which is preliminary data.</text>
</comment>
<dbReference type="AlphaFoldDB" id="A0A0L8IQ19"/>
<protein>
    <submittedName>
        <fullName evidence="1">Uncharacterized protein</fullName>
    </submittedName>
</protein>
<reference evidence="1 2" key="1">
    <citation type="submission" date="2015-09" db="EMBL/GenBank/DDBJ databases">
        <title>Genome announcement of multiple Pseudomonas syringae strains.</title>
        <authorList>
            <person name="Thakur S."/>
            <person name="Wang P.W."/>
            <person name="Gong Y."/>
            <person name="Weir B.S."/>
            <person name="Guttman D.S."/>
        </authorList>
    </citation>
    <scope>NUCLEOTIDE SEQUENCE [LARGE SCALE GENOMIC DNA]</scope>
    <source>
        <strain evidence="1 2">ICMP2802</strain>
    </source>
</reference>
<accession>A0A0L8IQ19</accession>
<dbReference type="SUPFAM" id="SSF51658">
    <property type="entry name" value="Xylose isomerase-like"/>
    <property type="match status" value="1"/>
</dbReference>
<dbReference type="RefSeq" id="WP_004407629.1">
    <property type="nucleotide sequence ID" value="NZ_LGAR01000114.1"/>
</dbReference>
<evidence type="ECO:0000313" key="2">
    <source>
        <dbReference type="Proteomes" id="UP000050297"/>
    </source>
</evidence>
<dbReference type="Gene3D" id="3.20.20.150">
    <property type="entry name" value="Divalent-metal-dependent TIM barrel enzymes"/>
    <property type="match status" value="1"/>
</dbReference>
<name>A0A0L8IQ19_PSESX</name>
<dbReference type="EMBL" id="LJPM01000280">
    <property type="protein sequence ID" value="KPW19551.1"/>
    <property type="molecule type" value="Genomic_DNA"/>
</dbReference>
<proteinExistence type="predicted"/>
<gene>
    <name evidence="1" type="ORF">ALO91_103473</name>
</gene>
<dbReference type="InterPro" id="IPR036237">
    <property type="entry name" value="Xyl_isomerase-like_sf"/>
</dbReference>
<sequence>MTLSTNKTFLNFILLGGTTEQKILATSKAGFDEAEIWQEDVRAYPGSQGDLRAQLQRSALRLQDVMVLRDFVGAPSHLHEEKRSQAARMLDLAVAIRTDTLQSPATTLSDCDPRSTTTFAG</sequence>
<dbReference type="Proteomes" id="UP000050297">
    <property type="component" value="Unassembled WGS sequence"/>
</dbReference>
<dbReference type="PATRIC" id="fig|199198.4.peg.2450"/>